<dbReference type="KEGG" id="scor:J3U87_16915"/>
<gene>
    <name evidence="2" type="ORF">J3U87_16915</name>
</gene>
<proteinExistence type="predicted"/>
<dbReference type="Proteomes" id="UP000663929">
    <property type="component" value="Chromosome"/>
</dbReference>
<keyword evidence="3" id="KW-1185">Reference proteome</keyword>
<dbReference type="RefSeq" id="WP_237384228.1">
    <property type="nucleotide sequence ID" value="NZ_CP071793.1"/>
</dbReference>
<dbReference type="PROSITE" id="PS51257">
    <property type="entry name" value="PROKAR_LIPOPROTEIN"/>
    <property type="match status" value="1"/>
</dbReference>
<dbReference type="AlphaFoldDB" id="A0A8A4TW10"/>
<sequence>MNEIQSKNQVFSSQMATRIVVGTMLVLSLIGCGNQAAKPEVQQADQQQKQSQPNTDEPSDTQAPKPKKLQLDEAQLNHYVALQEKLAADNFAEAQKAALALVESCEGELKTLAAPMSKAADIAALRTEFRPLSESVKDQKLPAGFVTAYCPMAFKNTGAYWLQKGSTLYNPYYGAEMLHCGAITRKGSAEQDAATAEEAPKE</sequence>
<evidence type="ECO:0000313" key="3">
    <source>
        <dbReference type="Proteomes" id="UP000663929"/>
    </source>
</evidence>
<name>A0A8A4TW10_SULCO</name>
<organism evidence="2 3">
    <name type="scientific">Sulfidibacter corallicola</name>
    <dbReference type="NCBI Taxonomy" id="2818388"/>
    <lineage>
        <taxon>Bacteria</taxon>
        <taxon>Pseudomonadati</taxon>
        <taxon>Acidobacteriota</taxon>
        <taxon>Holophagae</taxon>
        <taxon>Acanthopleuribacterales</taxon>
        <taxon>Acanthopleuribacteraceae</taxon>
        <taxon>Sulfidibacter</taxon>
    </lineage>
</organism>
<accession>A0A8A4TW10</accession>
<evidence type="ECO:0000256" key="1">
    <source>
        <dbReference type="SAM" id="MobiDB-lite"/>
    </source>
</evidence>
<reference evidence="2" key="1">
    <citation type="submission" date="2021-03" db="EMBL/GenBank/DDBJ databases">
        <title>Acanthopleuribacteraceae sp. M133.</title>
        <authorList>
            <person name="Wang G."/>
        </authorList>
    </citation>
    <scope>NUCLEOTIDE SEQUENCE</scope>
    <source>
        <strain evidence="2">M133</strain>
    </source>
</reference>
<protein>
    <submittedName>
        <fullName evidence="2">DUF3347 domain-containing protein</fullName>
    </submittedName>
</protein>
<feature type="compositionally biased region" description="Low complexity" evidence="1">
    <location>
        <begin position="42"/>
        <end position="52"/>
    </location>
</feature>
<dbReference type="EMBL" id="CP071793">
    <property type="protein sequence ID" value="QTD54129.1"/>
    <property type="molecule type" value="Genomic_DNA"/>
</dbReference>
<feature type="compositionally biased region" description="Polar residues" evidence="1">
    <location>
        <begin position="53"/>
        <end position="62"/>
    </location>
</feature>
<feature type="region of interest" description="Disordered" evidence="1">
    <location>
        <begin position="37"/>
        <end position="66"/>
    </location>
</feature>
<evidence type="ECO:0000313" key="2">
    <source>
        <dbReference type="EMBL" id="QTD54129.1"/>
    </source>
</evidence>